<keyword evidence="12 19" id="KW-0547">Nucleotide-binding</keyword>
<comment type="similarity">
    <text evidence="7">Belongs to the CobU/CobP family.</text>
</comment>
<evidence type="ECO:0000313" key="21">
    <source>
        <dbReference type="EMBL" id="QAV17428.1"/>
    </source>
</evidence>
<feature type="active site" description="GMP-histidine intermediate" evidence="18">
    <location>
        <position position="59"/>
    </location>
</feature>
<dbReference type="GO" id="GO:0043752">
    <property type="term" value="F:adenosylcobinamide kinase activity"/>
    <property type="evidence" value="ECO:0007669"/>
    <property type="project" value="UniProtKB-EC"/>
</dbReference>
<keyword evidence="21" id="KW-0548">Nucleotidyltransferase</keyword>
<keyword evidence="11 21" id="KW-0808">Transferase</keyword>
<evidence type="ECO:0000256" key="5">
    <source>
        <dbReference type="ARBA" id="ARBA00004692"/>
    </source>
</evidence>
<dbReference type="OrthoDB" id="9799422at2"/>
<evidence type="ECO:0000256" key="16">
    <source>
        <dbReference type="ARBA" id="ARBA00029570"/>
    </source>
</evidence>
<name>A0A410WSR6_9BACL</name>
<evidence type="ECO:0000256" key="8">
    <source>
        <dbReference type="ARBA" id="ARBA00012016"/>
    </source>
</evidence>
<comment type="pathway">
    <text evidence="5">Cofactor biosynthesis; adenosylcobalamin biosynthesis; adenosylcobalamin from cob(II)yrinate a,c-diamide: step 6/7.</text>
</comment>
<dbReference type="PANTHER" id="PTHR34848">
    <property type="match status" value="1"/>
</dbReference>
<dbReference type="RefSeq" id="WP_042229413.1">
    <property type="nucleotide sequence ID" value="NZ_CP026520.1"/>
</dbReference>
<dbReference type="GO" id="GO:0005524">
    <property type="term" value="F:ATP binding"/>
    <property type="evidence" value="ECO:0007669"/>
    <property type="project" value="UniProtKB-KW"/>
</dbReference>
<dbReference type="Pfam" id="PF02283">
    <property type="entry name" value="CobU"/>
    <property type="match status" value="1"/>
</dbReference>
<evidence type="ECO:0000313" key="20">
    <source>
        <dbReference type="EMBL" id="MCY9595669.1"/>
    </source>
</evidence>
<keyword evidence="23" id="KW-1185">Reference proteome</keyword>
<dbReference type="InterPro" id="IPR003203">
    <property type="entry name" value="CobU/CobP"/>
</dbReference>
<evidence type="ECO:0000256" key="1">
    <source>
        <dbReference type="ARBA" id="ARBA00000312"/>
    </source>
</evidence>
<evidence type="ECO:0000256" key="11">
    <source>
        <dbReference type="ARBA" id="ARBA00022679"/>
    </source>
</evidence>
<dbReference type="UniPathway" id="UPA00148">
    <property type="reaction ID" value="UER00236"/>
</dbReference>
<dbReference type="EMBL" id="JAMDMJ010000008">
    <property type="protein sequence ID" value="MCY9595669.1"/>
    <property type="molecule type" value="Genomic_DNA"/>
</dbReference>
<keyword evidence="13 21" id="KW-0418">Kinase</keyword>
<evidence type="ECO:0000313" key="22">
    <source>
        <dbReference type="Proteomes" id="UP000288943"/>
    </source>
</evidence>
<reference evidence="21 22" key="1">
    <citation type="submission" date="2018-01" db="EMBL/GenBank/DDBJ databases">
        <title>The whole genome sequencing and assembly of Paenibacillus chitinolyticus KCCM 41400 strain.</title>
        <authorList>
            <person name="Kim J.-Y."/>
            <person name="Park M.-K."/>
            <person name="Lee Y.-J."/>
            <person name="Yi H."/>
            <person name="Bahn Y.-S."/>
            <person name="Kim J.F."/>
            <person name="Lee D.-W."/>
        </authorList>
    </citation>
    <scope>NUCLEOTIDE SEQUENCE [LARGE SCALE GENOMIC DNA]</scope>
    <source>
        <strain evidence="21 22">KCCM 41400</strain>
    </source>
</reference>
<dbReference type="GO" id="GO:0009236">
    <property type="term" value="P:cobalamin biosynthetic process"/>
    <property type="evidence" value="ECO:0007669"/>
    <property type="project" value="UniProtKB-UniPathway"/>
</dbReference>
<protein>
    <recommendedName>
        <fullName evidence="16">Adenosylcobinamide kinase</fullName>
        <ecNumber evidence="8">2.7.1.156</ecNumber>
        <ecNumber evidence="9">2.7.7.62</ecNumber>
    </recommendedName>
    <alternativeName>
        <fullName evidence="17">Adenosylcobinamide-phosphate guanylyltransferase</fullName>
    </alternativeName>
</protein>
<evidence type="ECO:0000256" key="13">
    <source>
        <dbReference type="ARBA" id="ARBA00022777"/>
    </source>
</evidence>
<dbReference type="InterPro" id="IPR027417">
    <property type="entry name" value="P-loop_NTPase"/>
</dbReference>
<comment type="function">
    <text evidence="4">Catalyzes ATP-dependent phosphorylation of adenosylcobinamide and addition of GMP to adenosylcobinamide phosphate.</text>
</comment>
<evidence type="ECO:0000256" key="14">
    <source>
        <dbReference type="ARBA" id="ARBA00022840"/>
    </source>
</evidence>
<reference evidence="20 23" key="2">
    <citation type="submission" date="2022-05" db="EMBL/GenBank/DDBJ databases">
        <title>Genome Sequencing of Bee-Associated Microbes.</title>
        <authorList>
            <person name="Dunlap C."/>
        </authorList>
    </citation>
    <scope>NUCLEOTIDE SEQUENCE [LARGE SCALE GENOMIC DNA]</scope>
    <source>
        <strain evidence="20 23">NRRL B-23120</strain>
    </source>
</reference>
<dbReference type="AlphaFoldDB" id="A0A410WSR6"/>
<dbReference type="SUPFAM" id="SSF52540">
    <property type="entry name" value="P-loop containing nucleoside triphosphate hydrolases"/>
    <property type="match status" value="1"/>
</dbReference>
<dbReference type="CDD" id="cd00544">
    <property type="entry name" value="CobU"/>
    <property type="match status" value="1"/>
</dbReference>
<evidence type="ECO:0000256" key="17">
    <source>
        <dbReference type="ARBA" id="ARBA00030571"/>
    </source>
</evidence>
<evidence type="ECO:0000256" key="7">
    <source>
        <dbReference type="ARBA" id="ARBA00007490"/>
    </source>
</evidence>
<dbReference type="EC" id="2.7.1.156" evidence="8"/>
<dbReference type="EC" id="2.7.7.62" evidence="9"/>
<keyword evidence="14" id="KW-0067">ATP-binding</keyword>
<dbReference type="Proteomes" id="UP001527202">
    <property type="component" value="Unassembled WGS sequence"/>
</dbReference>
<feature type="binding site" evidence="19">
    <location>
        <begin position="43"/>
        <end position="45"/>
    </location>
    <ligand>
        <name>GTP</name>
        <dbReference type="ChEBI" id="CHEBI:37565"/>
    </ligand>
</feature>
<dbReference type="PIRSF" id="PIRSF006135">
    <property type="entry name" value="CobU"/>
    <property type="match status" value="1"/>
</dbReference>
<dbReference type="GO" id="GO:0005525">
    <property type="term" value="F:GTP binding"/>
    <property type="evidence" value="ECO:0007669"/>
    <property type="project" value="UniProtKB-KW"/>
</dbReference>
<dbReference type="GeneID" id="95374570"/>
<feature type="binding site" evidence="19">
    <location>
        <begin position="60"/>
        <end position="63"/>
    </location>
    <ligand>
        <name>GTP</name>
        <dbReference type="ChEBI" id="CHEBI:37565"/>
    </ligand>
</feature>
<comment type="catalytic activity">
    <reaction evidence="3">
        <text>adenosylcob(III)inamide + GTP = adenosylcob(III)inamide phosphate + GDP + H(+)</text>
        <dbReference type="Rhea" id="RHEA:15765"/>
        <dbReference type="ChEBI" id="CHEBI:2480"/>
        <dbReference type="ChEBI" id="CHEBI:15378"/>
        <dbReference type="ChEBI" id="CHEBI:37565"/>
        <dbReference type="ChEBI" id="CHEBI:58189"/>
        <dbReference type="ChEBI" id="CHEBI:58502"/>
        <dbReference type="EC" id="2.7.1.156"/>
    </reaction>
</comment>
<organism evidence="21 22">
    <name type="scientific">Paenibacillus chitinolyticus</name>
    <dbReference type="NCBI Taxonomy" id="79263"/>
    <lineage>
        <taxon>Bacteria</taxon>
        <taxon>Bacillati</taxon>
        <taxon>Bacillota</taxon>
        <taxon>Bacilli</taxon>
        <taxon>Bacillales</taxon>
        <taxon>Paenibacillaceae</taxon>
        <taxon>Paenibacillus</taxon>
    </lineage>
</organism>
<evidence type="ECO:0000256" key="9">
    <source>
        <dbReference type="ARBA" id="ARBA00012523"/>
    </source>
</evidence>
<dbReference type="NCBIfam" id="NF004469">
    <property type="entry name" value="PRK05800.1"/>
    <property type="match status" value="1"/>
</dbReference>
<evidence type="ECO:0000256" key="15">
    <source>
        <dbReference type="ARBA" id="ARBA00023134"/>
    </source>
</evidence>
<evidence type="ECO:0000256" key="3">
    <source>
        <dbReference type="ARBA" id="ARBA00001522"/>
    </source>
</evidence>
<dbReference type="GO" id="GO:0008820">
    <property type="term" value="F:cobinamide phosphate guanylyltransferase activity"/>
    <property type="evidence" value="ECO:0007669"/>
    <property type="project" value="UniProtKB-EC"/>
</dbReference>
<comment type="pathway">
    <text evidence="6">Cofactor biosynthesis; adenosylcobalamin biosynthesis; adenosylcobalamin from cob(II)yrinate a,c-diamide: step 5/7.</text>
</comment>
<evidence type="ECO:0000256" key="6">
    <source>
        <dbReference type="ARBA" id="ARBA00005159"/>
    </source>
</evidence>
<evidence type="ECO:0000313" key="23">
    <source>
        <dbReference type="Proteomes" id="UP001527202"/>
    </source>
</evidence>
<evidence type="ECO:0000256" key="12">
    <source>
        <dbReference type="ARBA" id="ARBA00022741"/>
    </source>
</evidence>
<dbReference type="Gene3D" id="3.40.50.300">
    <property type="entry name" value="P-loop containing nucleotide triphosphate hydrolases"/>
    <property type="match status" value="1"/>
</dbReference>
<feature type="binding site" evidence="19">
    <location>
        <position position="98"/>
    </location>
    <ligand>
        <name>GTP</name>
        <dbReference type="ChEBI" id="CHEBI:37565"/>
    </ligand>
</feature>
<evidence type="ECO:0000256" key="2">
    <source>
        <dbReference type="ARBA" id="ARBA00000711"/>
    </source>
</evidence>
<proteinExistence type="inferred from homology"/>
<evidence type="ECO:0000256" key="19">
    <source>
        <dbReference type="PIRSR" id="PIRSR006135-2"/>
    </source>
</evidence>
<evidence type="ECO:0000256" key="10">
    <source>
        <dbReference type="ARBA" id="ARBA00022573"/>
    </source>
</evidence>
<keyword evidence="15 19" id="KW-0342">GTP-binding</keyword>
<evidence type="ECO:0000256" key="4">
    <source>
        <dbReference type="ARBA" id="ARBA00003889"/>
    </source>
</evidence>
<feature type="binding site" evidence="19">
    <location>
        <begin position="18"/>
        <end position="25"/>
    </location>
    <ligand>
        <name>GTP</name>
        <dbReference type="ChEBI" id="CHEBI:37565"/>
    </ligand>
</feature>
<feature type="binding site" evidence="19">
    <location>
        <position position="74"/>
    </location>
    <ligand>
        <name>GTP</name>
        <dbReference type="ChEBI" id="CHEBI:37565"/>
    </ligand>
</feature>
<dbReference type="Proteomes" id="UP000288943">
    <property type="component" value="Chromosome"/>
</dbReference>
<sequence>MNLAQEHKPGAGAVLVTGGARSGKSSFAEQLSSRLAAHGTYLATAQIWDEEMRQRITLHRTQREQSGFPWITAEEPMELSAALKACSGERGRGVVLVDCLTLWLSNRLLKEESSPDAAEQVNAAVDELVRTVEAYEGPLVLVTNEVGSGIVPEYPLGRLYRDLAGRMNQRLAQVCGRVFLVTAGIPIELKSRAYRFE</sequence>
<dbReference type="PANTHER" id="PTHR34848:SF1">
    <property type="entry name" value="BIFUNCTIONAL ADENOSYLCOBALAMIN BIOSYNTHESIS PROTEIN COBU"/>
    <property type="match status" value="1"/>
</dbReference>
<keyword evidence="10" id="KW-0169">Cobalamin biosynthesis</keyword>
<dbReference type="KEGG" id="pchi:PC41400_07025"/>
<evidence type="ECO:0000256" key="18">
    <source>
        <dbReference type="PIRSR" id="PIRSR006135-1"/>
    </source>
</evidence>
<comment type="catalytic activity">
    <reaction evidence="2">
        <text>adenosylcob(III)inamide phosphate + GTP + H(+) = adenosylcob(III)inamide-GDP + diphosphate</text>
        <dbReference type="Rhea" id="RHEA:22712"/>
        <dbReference type="ChEBI" id="CHEBI:15378"/>
        <dbReference type="ChEBI" id="CHEBI:33019"/>
        <dbReference type="ChEBI" id="CHEBI:37565"/>
        <dbReference type="ChEBI" id="CHEBI:58502"/>
        <dbReference type="ChEBI" id="CHEBI:60487"/>
        <dbReference type="EC" id="2.7.7.62"/>
    </reaction>
</comment>
<gene>
    <name evidence="20" type="primary">cobU</name>
    <name evidence="20" type="ORF">M5X16_07785</name>
    <name evidence="21" type="ORF">PC41400_07025</name>
</gene>
<dbReference type="EMBL" id="CP026520">
    <property type="protein sequence ID" value="QAV17428.1"/>
    <property type="molecule type" value="Genomic_DNA"/>
</dbReference>
<comment type="catalytic activity">
    <reaction evidence="1">
        <text>adenosylcob(III)inamide + ATP = adenosylcob(III)inamide phosphate + ADP + H(+)</text>
        <dbReference type="Rhea" id="RHEA:15769"/>
        <dbReference type="ChEBI" id="CHEBI:2480"/>
        <dbReference type="ChEBI" id="CHEBI:15378"/>
        <dbReference type="ChEBI" id="CHEBI:30616"/>
        <dbReference type="ChEBI" id="CHEBI:58502"/>
        <dbReference type="ChEBI" id="CHEBI:456216"/>
        <dbReference type="EC" id="2.7.1.156"/>
    </reaction>
</comment>
<accession>A0A410WSR6</accession>